<dbReference type="EMBL" id="RYZZ01000030">
    <property type="protein sequence ID" value="RUQ27120.1"/>
    <property type="molecule type" value="Genomic_DNA"/>
</dbReference>
<accession>A0A433HFR5</accession>
<dbReference type="InterPro" id="IPR020846">
    <property type="entry name" value="MFS_dom"/>
</dbReference>
<name>A0A433HFR5_9BACI</name>
<evidence type="ECO:0000256" key="1">
    <source>
        <dbReference type="ARBA" id="ARBA00004651"/>
    </source>
</evidence>
<dbReference type="GO" id="GO:0046943">
    <property type="term" value="F:carboxylic acid transmembrane transporter activity"/>
    <property type="evidence" value="ECO:0007669"/>
    <property type="project" value="TreeGrafter"/>
</dbReference>
<feature type="domain" description="Major facilitator superfamily (MFS) profile" evidence="7">
    <location>
        <begin position="17"/>
        <end position="417"/>
    </location>
</feature>
<feature type="transmembrane region" description="Helical" evidence="6">
    <location>
        <begin position="12"/>
        <end position="30"/>
    </location>
</feature>
<feature type="transmembrane region" description="Helical" evidence="6">
    <location>
        <begin position="275"/>
        <end position="293"/>
    </location>
</feature>
<dbReference type="PROSITE" id="PS50850">
    <property type="entry name" value="MFS"/>
    <property type="match status" value="1"/>
</dbReference>
<dbReference type="AlphaFoldDB" id="A0A433HFR5"/>
<comment type="caution">
    <text evidence="8">The sequence shown here is derived from an EMBL/GenBank/DDBJ whole genome shotgun (WGS) entry which is preliminary data.</text>
</comment>
<comment type="subcellular location">
    <subcellularLocation>
        <location evidence="1">Cell membrane</location>
        <topology evidence="1">Multi-pass membrane protein</topology>
    </subcellularLocation>
</comment>
<keyword evidence="5 6" id="KW-0472">Membrane</keyword>
<keyword evidence="9" id="KW-1185">Reference proteome</keyword>
<feature type="transmembrane region" description="Helical" evidence="6">
    <location>
        <begin position="141"/>
        <end position="163"/>
    </location>
</feature>
<evidence type="ECO:0000256" key="6">
    <source>
        <dbReference type="SAM" id="Phobius"/>
    </source>
</evidence>
<feature type="transmembrane region" description="Helical" evidence="6">
    <location>
        <begin position="50"/>
        <end position="70"/>
    </location>
</feature>
<feature type="transmembrane region" description="Helical" evidence="6">
    <location>
        <begin position="169"/>
        <end position="190"/>
    </location>
</feature>
<feature type="transmembrane region" description="Helical" evidence="6">
    <location>
        <begin position="82"/>
        <end position="102"/>
    </location>
</feature>
<dbReference type="PANTHER" id="PTHR23508:SF10">
    <property type="entry name" value="CARBOXYLIC ACID TRANSPORTER PROTEIN HOMOLOG"/>
    <property type="match status" value="1"/>
</dbReference>
<reference evidence="8 9" key="1">
    <citation type="submission" date="2018-12" db="EMBL/GenBank/DDBJ databases">
        <title>Bacillus chawlae sp. nov., Bacillus glennii sp. nov., and Bacillus saganii sp. nov. Isolated from the Vehicle Assembly Building at Kennedy Space Center where the Viking Spacecraft were Assembled.</title>
        <authorList>
            <person name="Seuylemezian A."/>
            <person name="Vaishampayan P."/>
        </authorList>
    </citation>
    <scope>NUCLEOTIDE SEQUENCE [LARGE SCALE GENOMIC DNA]</scope>
    <source>
        <strain evidence="8 9">L5</strain>
    </source>
</reference>
<dbReference type="Pfam" id="PF07690">
    <property type="entry name" value="MFS_1"/>
    <property type="match status" value="1"/>
</dbReference>
<feature type="transmembrane region" description="Helical" evidence="6">
    <location>
        <begin position="362"/>
        <end position="382"/>
    </location>
</feature>
<feature type="transmembrane region" description="Helical" evidence="6">
    <location>
        <begin position="108"/>
        <end position="129"/>
    </location>
</feature>
<evidence type="ECO:0000313" key="8">
    <source>
        <dbReference type="EMBL" id="RUQ27120.1"/>
    </source>
</evidence>
<feature type="transmembrane region" description="Helical" evidence="6">
    <location>
        <begin position="305"/>
        <end position="322"/>
    </location>
</feature>
<feature type="transmembrane region" description="Helical" evidence="6">
    <location>
        <begin position="238"/>
        <end position="255"/>
    </location>
</feature>
<evidence type="ECO:0000256" key="5">
    <source>
        <dbReference type="ARBA" id="ARBA00023136"/>
    </source>
</evidence>
<keyword evidence="2" id="KW-0813">Transport</keyword>
<keyword evidence="3 6" id="KW-0812">Transmembrane</keyword>
<dbReference type="InterPro" id="IPR011701">
    <property type="entry name" value="MFS"/>
</dbReference>
<organism evidence="8 9">
    <name type="scientific">Peribacillus cavernae</name>
    <dbReference type="NCBI Taxonomy" id="1674310"/>
    <lineage>
        <taxon>Bacteria</taxon>
        <taxon>Bacillati</taxon>
        <taxon>Bacillota</taxon>
        <taxon>Bacilli</taxon>
        <taxon>Bacillales</taxon>
        <taxon>Bacillaceae</taxon>
        <taxon>Peribacillus</taxon>
    </lineage>
</organism>
<gene>
    <name evidence="8" type="ORF">ELQ35_17365</name>
</gene>
<evidence type="ECO:0000256" key="2">
    <source>
        <dbReference type="ARBA" id="ARBA00022448"/>
    </source>
</evidence>
<sequence length="432" mass="47772">MENQAASINSKNYLVIVLFTVFAGVVIDGFEMSLYSFSMKSVSEEFGISISTAALVATVTLIGYATGGFFWGPIADRKGRKFALYFTISMYAVFTLLTAFTWNLTSLMVIRFFAGFAIGGEWAIGAALLSEVWPSKSRGRALAFMAAGWPIGSILASWLFQWIDPSFGWRGVFVAGFIPAALLLISRFLLKEPEHFTEVANIRNESNVENGDQVKQLLAEELNHSPVKLLFTKYIRQFLLLFIISSIGLTGYYTIMTWLPTYLATEKGLNLTSLTYWYTAINFSMFLGYYLFGEIADRLGRRITFTIYFILSVISMPLFAMNDSVSGFAIFIGLVMGFSQGYFSGLAAFGTEIFPTHIRGTGITYSYTAFGRIVATIAPFLVGSLGAIYGLGFIIGVIGFLYVPAIIVIWWLGRETTGVTIKDLDSQVIIGK</sequence>
<dbReference type="GO" id="GO:0005886">
    <property type="term" value="C:plasma membrane"/>
    <property type="evidence" value="ECO:0007669"/>
    <property type="project" value="UniProtKB-SubCell"/>
</dbReference>
<dbReference type="Gene3D" id="1.20.1250.20">
    <property type="entry name" value="MFS general substrate transporter like domains"/>
    <property type="match status" value="1"/>
</dbReference>
<evidence type="ECO:0000313" key="9">
    <source>
        <dbReference type="Proteomes" id="UP000267430"/>
    </source>
</evidence>
<dbReference type="OrthoDB" id="9787026at2"/>
<dbReference type="InterPro" id="IPR005829">
    <property type="entry name" value="Sugar_transporter_CS"/>
</dbReference>
<evidence type="ECO:0000256" key="3">
    <source>
        <dbReference type="ARBA" id="ARBA00022692"/>
    </source>
</evidence>
<feature type="transmembrane region" description="Helical" evidence="6">
    <location>
        <begin position="328"/>
        <end position="350"/>
    </location>
</feature>
<dbReference type="RefSeq" id="WP_126866419.1">
    <property type="nucleotide sequence ID" value="NZ_JAUSTX010000009.1"/>
</dbReference>
<evidence type="ECO:0000259" key="7">
    <source>
        <dbReference type="PROSITE" id="PS50850"/>
    </source>
</evidence>
<dbReference type="PROSITE" id="PS00217">
    <property type="entry name" value="SUGAR_TRANSPORT_2"/>
    <property type="match status" value="1"/>
</dbReference>
<proteinExistence type="predicted"/>
<protein>
    <submittedName>
        <fullName evidence="8">MFS transporter</fullName>
    </submittedName>
</protein>
<keyword evidence="4 6" id="KW-1133">Transmembrane helix</keyword>
<dbReference type="SUPFAM" id="SSF103473">
    <property type="entry name" value="MFS general substrate transporter"/>
    <property type="match status" value="1"/>
</dbReference>
<feature type="transmembrane region" description="Helical" evidence="6">
    <location>
        <begin position="388"/>
        <end position="412"/>
    </location>
</feature>
<evidence type="ECO:0000256" key="4">
    <source>
        <dbReference type="ARBA" id="ARBA00022989"/>
    </source>
</evidence>
<dbReference type="Proteomes" id="UP000267430">
    <property type="component" value="Unassembled WGS sequence"/>
</dbReference>
<dbReference type="PANTHER" id="PTHR23508">
    <property type="entry name" value="CARBOXYLIC ACID TRANSPORTER PROTEIN HOMOLOG"/>
    <property type="match status" value="1"/>
</dbReference>
<dbReference type="InterPro" id="IPR036259">
    <property type="entry name" value="MFS_trans_sf"/>
</dbReference>